<dbReference type="EMBL" id="JAPDVH010000001">
    <property type="protein sequence ID" value="MCW4156583.1"/>
    <property type="molecule type" value="Genomic_DNA"/>
</dbReference>
<keyword evidence="1" id="KW-0472">Membrane</keyword>
<comment type="caution">
    <text evidence="2">The sequence shown here is derived from an EMBL/GenBank/DDBJ whole genome shotgun (WGS) entry which is preliminary data.</text>
</comment>
<dbReference type="AlphaFoldDB" id="A0AAW5UPA7"/>
<proteinExistence type="predicted"/>
<feature type="transmembrane region" description="Helical" evidence="1">
    <location>
        <begin position="143"/>
        <end position="167"/>
    </location>
</feature>
<reference evidence="2" key="1">
    <citation type="submission" date="2022-11" db="EMBL/GenBank/DDBJ databases">
        <title>Genomic repertoires linked with pathogenic potency of arthritogenic Prevotella copri isolated from the gut of rheumatoid arthritis patients.</title>
        <authorList>
            <person name="Nii T."/>
            <person name="Maeda Y."/>
            <person name="Motooka D."/>
            <person name="Naito M."/>
            <person name="Matsumoto Y."/>
            <person name="Ogawa T."/>
            <person name="Oguro-Igashira E."/>
            <person name="Kishikawa T."/>
            <person name="Yamashita M."/>
            <person name="Koizumi S."/>
            <person name="Kurakawa T."/>
            <person name="Okumura R."/>
            <person name="Kayama H."/>
            <person name="Murakami M."/>
            <person name="Sakaguchi T."/>
            <person name="Das B."/>
            <person name="Nakamura S."/>
            <person name="Okada Y."/>
            <person name="Kumanogoh A."/>
            <person name="Takeda K."/>
        </authorList>
    </citation>
    <scope>NUCLEOTIDE SEQUENCE</scope>
    <source>
        <strain evidence="2">H012_8</strain>
    </source>
</reference>
<protein>
    <submittedName>
        <fullName evidence="2">M50 family metallopeptidase</fullName>
    </submittedName>
</protein>
<organism evidence="2 3">
    <name type="scientific">Segatella copri</name>
    <dbReference type="NCBI Taxonomy" id="165179"/>
    <lineage>
        <taxon>Bacteria</taxon>
        <taxon>Pseudomonadati</taxon>
        <taxon>Bacteroidota</taxon>
        <taxon>Bacteroidia</taxon>
        <taxon>Bacteroidales</taxon>
        <taxon>Prevotellaceae</taxon>
        <taxon>Segatella</taxon>
    </lineage>
</organism>
<feature type="transmembrane region" description="Helical" evidence="1">
    <location>
        <begin position="213"/>
        <end position="236"/>
    </location>
</feature>
<name>A0AAW5UPA7_9BACT</name>
<feature type="transmembrane region" description="Helical" evidence="1">
    <location>
        <begin position="315"/>
        <end position="335"/>
    </location>
</feature>
<feature type="transmembrane region" description="Helical" evidence="1">
    <location>
        <begin position="120"/>
        <end position="137"/>
    </location>
</feature>
<keyword evidence="1" id="KW-1133">Transmembrane helix</keyword>
<keyword evidence="1" id="KW-0812">Transmembrane</keyword>
<evidence type="ECO:0000256" key="1">
    <source>
        <dbReference type="SAM" id="Phobius"/>
    </source>
</evidence>
<dbReference type="RefSeq" id="WP_264902136.1">
    <property type="nucleotide sequence ID" value="NZ_JAPDVH010000001.1"/>
</dbReference>
<evidence type="ECO:0000313" key="2">
    <source>
        <dbReference type="EMBL" id="MCW4156583.1"/>
    </source>
</evidence>
<dbReference type="Proteomes" id="UP001209168">
    <property type="component" value="Unassembled WGS sequence"/>
</dbReference>
<accession>A0AAW5UPA7</accession>
<gene>
    <name evidence="2" type="ORF">ONT23_13840</name>
</gene>
<evidence type="ECO:0000313" key="3">
    <source>
        <dbReference type="Proteomes" id="UP001209168"/>
    </source>
</evidence>
<sequence length="399" mass="46392">MRQFEALNITELCSSALEKRYLVSSQNSFFEANQVMVDLLVCLRNARSKDSAILMFLSSYSCYNFTYDKINDVIDRVIIPKLTNLPQTSTRQFLYSKQILTSEQVDCWSNKLVLLFNKHCIIVVFLCAIILDLLFFVEAPNLLVYHSSMSIFTILELLSFVLISSFIHELGHASACKYCKVQHGGIGLGIYFNFPVLYTDVTQIWSLSRRKRCLVNVAGIYFQCILLIILICFYFVCVIDVLRYMVLVLNISFFLTLNPFLKFDGYWLATDILGVPNLHKRSKDLVKYIVLKMRRKTENEKPDLLRIGTKERVAFFMYVIFVNVFMFYYLCYVIPRLSYTFLSDLPDEVVQLLAFMSNQATPPFALVRNIFSQVMFLALVIYMLSSYGKFIIKKIKLKK</sequence>
<feature type="transmembrane region" description="Helical" evidence="1">
    <location>
        <begin position="370"/>
        <end position="392"/>
    </location>
</feature>